<dbReference type="InterPro" id="IPR027469">
    <property type="entry name" value="Cation_efflux_TMD_sf"/>
</dbReference>
<keyword evidence="3" id="KW-0813">Transport</keyword>
<feature type="transmembrane region" description="Helical" evidence="6">
    <location>
        <begin position="108"/>
        <end position="128"/>
    </location>
</feature>
<keyword evidence="3" id="KW-0406">Ion transport</keyword>
<comment type="subcellular location">
    <subcellularLocation>
        <location evidence="1">Membrane</location>
        <topology evidence="1">Multi-pass membrane protein</topology>
    </subcellularLocation>
</comment>
<evidence type="ECO:0000313" key="9">
    <source>
        <dbReference type="Proteomes" id="UP000241074"/>
    </source>
</evidence>
<feature type="transmembrane region" description="Helical" evidence="6">
    <location>
        <begin position="149"/>
        <end position="166"/>
    </location>
</feature>
<dbReference type="OrthoDB" id="9799649at2"/>
<dbReference type="AlphaFoldDB" id="A0A2P1PQX0"/>
<reference evidence="8 9" key="2">
    <citation type="submission" date="2018-03" db="EMBL/GenBank/DDBJ databases">
        <authorList>
            <person name="Keele B.F."/>
        </authorList>
    </citation>
    <scope>NUCLEOTIDE SEQUENCE [LARGE SCALE GENOMIC DNA]</scope>
    <source>
        <strain evidence="8 9">D13</strain>
    </source>
</reference>
<organism evidence="8 9">
    <name type="scientific">Ahniella affigens</name>
    <dbReference type="NCBI Taxonomy" id="2021234"/>
    <lineage>
        <taxon>Bacteria</taxon>
        <taxon>Pseudomonadati</taxon>
        <taxon>Pseudomonadota</taxon>
        <taxon>Gammaproteobacteria</taxon>
        <taxon>Lysobacterales</taxon>
        <taxon>Rhodanobacteraceae</taxon>
        <taxon>Ahniella</taxon>
    </lineage>
</organism>
<dbReference type="EMBL" id="CP027860">
    <property type="protein sequence ID" value="AVP97246.1"/>
    <property type="molecule type" value="Genomic_DNA"/>
</dbReference>
<evidence type="ECO:0000259" key="7">
    <source>
        <dbReference type="Pfam" id="PF01545"/>
    </source>
</evidence>
<proteinExistence type="predicted"/>
<name>A0A2P1PQX0_9GAMM</name>
<feature type="domain" description="Cation efflux protein transmembrane" evidence="7">
    <location>
        <begin position="19"/>
        <end position="195"/>
    </location>
</feature>
<keyword evidence="5 6" id="KW-0472">Membrane</keyword>
<keyword evidence="4 6" id="KW-1133">Transmembrane helix</keyword>
<feature type="transmembrane region" description="Helical" evidence="6">
    <location>
        <begin position="18"/>
        <end position="40"/>
    </location>
</feature>
<dbReference type="KEGG" id="xba:C7S18_08580"/>
<keyword evidence="2 6" id="KW-0812">Transmembrane</keyword>
<dbReference type="PANTHER" id="PTHR11562">
    <property type="entry name" value="CATION EFFLUX PROTEIN/ ZINC TRANSPORTER"/>
    <property type="match status" value="1"/>
</dbReference>
<dbReference type="Proteomes" id="UP000241074">
    <property type="component" value="Chromosome"/>
</dbReference>
<evidence type="ECO:0000256" key="1">
    <source>
        <dbReference type="ARBA" id="ARBA00004141"/>
    </source>
</evidence>
<protein>
    <recommendedName>
        <fullName evidence="7">Cation efflux protein transmembrane domain-containing protein</fullName>
    </recommendedName>
</protein>
<gene>
    <name evidence="8" type="ORF">C7S18_08580</name>
</gene>
<reference evidence="8 9" key="1">
    <citation type="submission" date="2018-03" db="EMBL/GenBank/DDBJ databases">
        <title>Ahniella affigens gen. nov., sp. nov., a gammaproteobacterium isolated from sandy soil near a stream.</title>
        <authorList>
            <person name="Ko Y."/>
            <person name="Kim J.-H."/>
        </authorList>
    </citation>
    <scope>NUCLEOTIDE SEQUENCE [LARGE SCALE GENOMIC DNA]</scope>
    <source>
        <strain evidence="8 9">D13</strain>
    </source>
</reference>
<dbReference type="SUPFAM" id="SSF161111">
    <property type="entry name" value="Cation efflux protein transmembrane domain-like"/>
    <property type="match status" value="1"/>
</dbReference>
<dbReference type="GO" id="GO:0005385">
    <property type="term" value="F:zinc ion transmembrane transporter activity"/>
    <property type="evidence" value="ECO:0007669"/>
    <property type="project" value="TreeGrafter"/>
</dbReference>
<evidence type="ECO:0000256" key="3">
    <source>
        <dbReference type="ARBA" id="ARBA00022906"/>
    </source>
</evidence>
<evidence type="ECO:0000256" key="5">
    <source>
        <dbReference type="ARBA" id="ARBA00023136"/>
    </source>
</evidence>
<dbReference type="InterPro" id="IPR050681">
    <property type="entry name" value="CDF/SLC30A"/>
</dbReference>
<evidence type="ECO:0000256" key="2">
    <source>
        <dbReference type="ARBA" id="ARBA00022692"/>
    </source>
</evidence>
<keyword evidence="3" id="KW-0862">Zinc</keyword>
<evidence type="ECO:0000256" key="4">
    <source>
        <dbReference type="ARBA" id="ARBA00022989"/>
    </source>
</evidence>
<feature type="transmembrane region" description="Helical" evidence="6">
    <location>
        <begin position="77"/>
        <end position="96"/>
    </location>
</feature>
<accession>A0A2P1PQX0</accession>
<dbReference type="Gene3D" id="1.20.1510.10">
    <property type="entry name" value="Cation efflux protein transmembrane domain"/>
    <property type="match status" value="1"/>
</dbReference>
<feature type="transmembrane region" description="Helical" evidence="6">
    <location>
        <begin position="52"/>
        <end position="70"/>
    </location>
</feature>
<dbReference type="PANTHER" id="PTHR11562:SF17">
    <property type="entry name" value="RE54080P-RELATED"/>
    <property type="match status" value="1"/>
</dbReference>
<dbReference type="Pfam" id="PF01545">
    <property type="entry name" value="Cation_efflux"/>
    <property type="match status" value="1"/>
</dbReference>
<evidence type="ECO:0000256" key="6">
    <source>
        <dbReference type="SAM" id="Phobius"/>
    </source>
</evidence>
<dbReference type="RefSeq" id="WP_106891170.1">
    <property type="nucleotide sequence ID" value="NZ_CP027860.1"/>
</dbReference>
<sequence>MSNCGCQHEARNAMERRVLWVALSLNAAMAVIGAMAGWIAQSAGLLADALDMLSDATAYAIGLAAIGRAVRFKVNAAYASGGVLLLLGVGVLAEVGRRALYGSAPEGAWMIGIACLSLVVNVAVLRLLSPLRDGGVHLRASWIFTRADIVANVGVILSGALVAWLDSRVPDLAIGGLIGLYVIKEALEILREARSTRDDAAAVEPTEADQ</sequence>
<dbReference type="InterPro" id="IPR058533">
    <property type="entry name" value="Cation_efflux_TM"/>
</dbReference>
<keyword evidence="9" id="KW-1185">Reference proteome</keyword>
<dbReference type="GO" id="GO:0005886">
    <property type="term" value="C:plasma membrane"/>
    <property type="evidence" value="ECO:0007669"/>
    <property type="project" value="TreeGrafter"/>
</dbReference>
<evidence type="ECO:0000313" key="8">
    <source>
        <dbReference type="EMBL" id="AVP97246.1"/>
    </source>
</evidence>
<keyword evidence="3" id="KW-0864">Zinc transport</keyword>